<sequence>MRRDIKEHLLATKKEANRQVERVLAARAAGTLNVEILRESLFIYVLAKFGLSEDEAPSHTMDELAEASLAKALRTNPHQVLETDRPATCDGARSVDMKQALLIMTMQREFEVKLDGIRAGLADTTDDLADLVFTAFMQTEAGASR</sequence>
<dbReference type="RefSeq" id="WP_283832447.1">
    <property type="nucleotide sequence ID" value="NZ_JASJEU010000019.1"/>
</dbReference>
<organism evidence="1 2">
    <name type="scientific">Gordonibacter faecis</name>
    <dbReference type="NCBI Taxonomy" id="3047475"/>
    <lineage>
        <taxon>Bacteria</taxon>
        <taxon>Bacillati</taxon>
        <taxon>Actinomycetota</taxon>
        <taxon>Coriobacteriia</taxon>
        <taxon>Eggerthellales</taxon>
        <taxon>Eggerthellaceae</taxon>
        <taxon>Gordonibacter</taxon>
    </lineage>
</organism>
<accession>A0ABT7DNH4</accession>
<reference evidence="1 2" key="1">
    <citation type="submission" date="2023-05" db="EMBL/GenBank/DDBJ databases">
        <title>Gordonibacter KGMB12511T sp. nov., isolated from faeces of healthy Korean.</title>
        <authorList>
            <person name="Kim H.S."/>
            <person name="Kim J.-S."/>
            <person name="Suh M.K."/>
            <person name="Eom M.K."/>
            <person name="Do H.E."/>
            <person name="Lee J.-S."/>
        </authorList>
    </citation>
    <scope>NUCLEOTIDE SEQUENCE [LARGE SCALE GENOMIC DNA]</scope>
    <source>
        <strain evidence="1 2">KGMB12511</strain>
    </source>
</reference>
<dbReference type="Proteomes" id="UP001232750">
    <property type="component" value="Unassembled WGS sequence"/>
</dbReference>
<keyword evidence="2" id="KW-1185">Reference proteome</keyword>
<name>A0ABT7DNH4_9ACTN</name>
<gene>
    <name evidence="1" type="ORF">QNJ86_09850</name>
</gene>
<dbReference type="EMBL" id="JASJEU010000019">
    <property type="protein sequence ID" value="MDJ1651102.1"/>
    <property type="molecule type" value="Genomic_DNA"/>
</dbReference>
<comment type="caution">
    <text evidence="1">The sequence shown here is derived from an EMBL/GenBank/DDBJ whole genome shotgun (WGS) entry which is preliminary data.</text>
</comment>
<protein>
    <submittedName>
        <fullName evidence="1">Uncharacterized protein</fullName>
    </submittedName>
</protein>
<evidence type="ECO:0000313" key="1">
    <source>
        <dbReference type="EMBL" id="MDJ1651102.1"/>
    </source>
</evidence>
<proteinExistence type="predicted"/>
<evidence type="ECO:0000313" key="2">
    <source>
        <dbReference type="Proteomes" id="UP001232750"/>
    </source>
</evidence>